<dbReference type="EMBL" id="JAEHOD010000017">
    <property type="protein sequence ID" value="KAG2448481.1"/>
    <property type="molecule type" value="Genomic_DNA"/>
</dbReference>
<feature type="region of interest" description="Disordered" evidence="1">
    <location>
        <begin position="82"/>
        <end position="102"/>
    </location>
</feature>
<accession>A0A835WJB8</accession>
<keyword evidence="2" id="KW-0812">Transmembrane</keyword>
<keyword evidence="2" id="KW-0472">Membrane</keyword>
<feature type="region of interest" description="Disordered" evidence="1">
    <location>
        <begin position="893"/>
        <end position="934"/>
    </location>
</feature>
<dbReference type="OrthoDB" id="10678941at2759"/>
<feature type="compositionally biased region" description="Low complexity" evidence="1">
    <location>
        <begin position="1397"/>
        <end position="1413"/>
    </location>
</feature>
<feature type="compositionally biased region" description="Polar residues" evidence="1">
    <location>
        <begin position="1735"/>
        <end position="1757"/>
    </location>
</feature>
<feature type="region of interest" description="Disordered" evidence="1">
    <location>
        <begin position="951"/>
        <end position="980"/>
    </location>
</feature>
<keyword evidence="2" id="KW-1133">Transmembrane helix</keyword>
<feature type="compositionally biased region" description="Low complexity" evidence="1">
    <location>
        <begin position="964"/>
        <end position="980"/>
    </location>
</feature>
<feature type="region of interest" description="Disordered" evidence="1">
    <location>
        <begin position="291"/>
        <end position="355"/>
    </location>
</feature>
<feature type="transmembrane region" description="Helical" evidence="2">
    <location>
        <begin position="359"/>
        <end position="383"/>
    </location>
</feature>
<feature type="region of interest" description="Disordered" evidence="1">
    <location>
        <begin position="1634"/>
        <end position="1665"/>
    </location>
</feature>
<feature type="compositionally biased region" description="Pro residues" evidence="1">
    <location>
        <begin position="1364"/>
        <end position="1381"/>
    </location>
</feature>
<feature type="compositionally biased region" description="Low complexity" evidence="1">
    <location>
        <begin position="1047"/>
        <end position="1057"/>
    </location>
</feature>
<sequence length="1893" mass="182079">MDGNGTALSPTANATSSSSSGSGISTAYCRLELAFAGELSTITLMQVASSRPDIGPRLVNATAAAYQLVTPFRVFAAVSSGSSSGSGSGSGSSSGSGSGSNSGSVGWPGCDVLQGAASSALMRALGNSTGAISTACALDSAPSTVSSATGSTGCVASGNATAISDCADTAAQQYGWLNVTLSYTPAAWAAAAPYSAVLAAQAGVLVAALREEGMDISSVGLCSVATAPPHVRTRVVLALAPIASNSTNSTSPGGGSACVPLTAAALSRFQEEAEAVAAPLNLNPAPPSILNLNLGLDFPPPPPPGGKTQQQQDPAPGEPLHSAVGDGDASTAIGNATLVSTGGSSSSSSSSKKGGGIPAWVWVVVAAGAVLMLTGCFVLGGFVRRQHGRRQYRQDRAATSAEVVAAAAGGNMVVALPATDPGDREMALAAAAAAAAATGPAASGAEPRRSRLQLSAAARGGAGVSASGASFSGVVMAAAGTGSGGASPSAALAAAGGQDRSVNPRRSSIASVGDIEASVHGGSGASLRGGASRRVSIAAAGDEDSPRSLLLAKSVKRVASIHGGGRSHVDLAGGIYVGAFGGGDDSGDVAAAATAGPAAGSGSLPLPLGLHAGGDYELEEQRLTTAGAASRGPSRMPSFSEAGAGAPGPNLHLDPATAGAAAALGARSRRASSVRRGSSFYQLAAAPVVSASGVAAAAPLPLSSARSRRASMPTMMGDDLLVMAAAGRGAGARGGDALIAAAAAAAAGAGSVGGGRGGGDMDAQRPSGGGAAARRRFSAVTFASGTQPFLPRRAVGSVTGEAYGLGNAHDDRAGDAGAPPAVFATASGIPLQPPAKPSGGPLIISSSRAAFLSLGALRSDGHSRLSRGDLATAAAAAGGGVSVGGMVAAGDASAHGGAGAGVGSRAGSRSIRRPAWAGPGDARESHAGGDGGTVLSASQVMIDTQTMALGHGSGLAGAEPGGPSPFATTSLTPSATTTQTSHSLTGVAVAPGAAAAAAGRATLDSTSANRPRWASLMGTAATGPLSSNFSRSRFSVAQVPLEGAAPASAAASAPDAAGSRHRSRSTDAAGWPTLGGATPHARLREVLAGAGIAPGANAPAHEAGAALPAAAAAGAFAVSGGVAESPEASGSIDVPRDSNDGGGGNAAGGNKRSSLAGALGRSITMGLSRSRRASFTALSHMISGSFRRAPATAAIVPDNTIRVRPAGGDGAAGSGAIGQPATDLGGLRSQPIYVALPSGGLPSDPDAGGAASAPLLRLAAAGGSAATPRVMAAASPLASVLSGSPSRAVSGAGSAVSSTSVPQLQVLRSPSFGGGSAVAPVNPGGASTGAAAFGSPAASIGAIPSPREAAGLDGAGAERELQPPLAPPPLAPEPDQPPPYMVMPAARRAGPAPPSAAPSLTLGPALPAGASGTLDEDDGLEREFMMESLLPPPPSSSGNAGPLSTLMTTTNNNVEELAAAMASAGGSGAGSGAASTAAGAAAWGVRRLVPLSGKSGRGGAGAAGLGAGGGSDASGGGSARAGGAGAAGAADGNLVRGFSSLLDSNPGRAVPAGGRPVGMPALRDNPLAHQQASSSLLMSDLDGSATAAVAAGAAVSASNAAVSSANAEAPGALAPMVLQSASSSLFSLGGGLSSTAGGGAAPGAAVERSPRVPPPAATPDTDRGTPLLVSYQKLEELTNDLLLVPRLHSQSAQQQHQHQQQKQQAPPSPQQPRQAGAVPQLQSRQSIKVPRLNVAPSSQSVGDTSGPPTSASFTGLSSVLYGDAAAAPPPTSARPVSPIGTLGFASPPARKPPPAVPVPDASSSPAVIAVEAQLDAADAPVTASASAKPVAAAAKPDAAAAAATEDDWEPPGWSPSEELERQRQRLAAQRQRLGQQKERLAQRQQHVQQQQQQ</sequence>
<name>A0A835WJB8_9CHLO</name>
<feature type="region of interest" description="Disordered" evidence="1">
    <location>
        <begin position="1124"/>
        <end position="1154"/>
    </location>
</feature>
<evidence type="ECO:0000313" key="4">
    <source>
        <dbReference type="Proteomes" id="UP000613740"/>
    </source>
</evidence>
<feature type="compositionally biased region" description="Low complexity" evidence="1">
    <location>
        <begin position="1882"/>
        <end position="1893"/>
    </location>
</feature>
<organism evidence="3 4">
    <name type="scientific">Chlamydomonas schloesseri</name>
    <dbReference type="NCBI Taxonomy" id="2026947"/>
    <lineage>
        <taxon>Eukaryota</taxon>
        <taxon>Viridiplantae</taxon>
        <taxon>Chlorophyta</taxon>
        <taxon>core chlorophytes</taxon>
        <taxon>Chlorophyceae</taxon>
        <taxon>CS clade</taxon>
        <taxon>Chlamydomonadales</taxon>
        <taxon>Chlamydomonadaceae</taxon>
        <taxon>Chlamydomonas</taxon>
    </lineage>
</organism>
<comment type="caution">
    <text evidence="3">The sequence shown here is derived from an EMBL/GenBank/DDBJ whole genome shotgun (WGS) entry which is preliminary data.</text>
</comment>
<gene>
    <name evidence="3" type="ORF">HYH02_006373</name>
</gene>
<feature type="region of interest" description="Disordered" evidence="1">
    <location>
        <begin position="1816"/>
        <end position="1893"/>
    </location>
</feature>
<feature type="compositionally biased region" description="Low complexity" evidence="1">
    <location>
        <begin position="1816"/>
        <end position="1843"/>
    </location>
</feature>
<feature type="region of interest" description="Disordered" evidence="1">
    <location>
        <begin position="1358"/>
        <end position="1416"/>
    </location>
</feature>
<keyword evidence="4" id="KW-1185">Reference proteome</keyword>
<proteinExistence type="predicted"/>
<feature type="region of interest" description="Disordered" evidence="1">
    <location>
        <begin position="1047"/>
        <end position="1077"/>
    </location>
</feature>
<feature type="compositionally biased region" description="Low complexity" evidence="1">
    <location>
        <begin position="1688"/>
        <end position="1715"/>
    </location>
</feature>
<evidence type="ECO:0000313" key="3">
    <source>
        <dbReference type="EMBL" id="KAG2448481.1"/>
    </source>
</evidence>
<feature type="region of interest" description="Disordered" evidence="1">
    <location>
        <begin position="1688"/>
        <end position="1803"/>
    </location>
</feature>
<feature type="compositionally biased region" description="Gly residues" evidence="1">
    <location>
        <begin position="84"/>
        <end position="100"/>
    </location>
</feature>
<feature type="region of interest" description="Disordered" evidence="1">
    <location>
        <begin position="1495"/>
        <end position="1526"/>
    </location>
</feature>
<reference evidence="3" key="1">
    <citation type="journal article" date="2020" name="bioRxiv">
        <title>Comparative genomics of Chlamydomonas.</title>
        <authorList>
            <person name="Craig R.J."/>
            <person name="Hasan A.R."/>
            <person name="Ness R.W."/>
            <person name="Keightley P.D."/>
        </authorList>
    </citation>
    <scope>NUCLEOTIDE SEQUENCE</scope>
    <source>
        <strain evidence="3">CCAP 11/173</strain>
    </source>
</reference>
<evidence type="ECO:0000256" key="2">
    <source>
        <dbReference type="SAM" id="Phobius"/>
    </source>
</evidence>
<evidence type="ECO:0000256" key="1">
    <source>
        <dbReference type="SAM" id="MobiDB-lite"/>
    </source>
</evidence>
<dbReference type="Proteomes" id="UP000613740">
    <property type="component" value="Unassembled WGS sequence"/>
</dbReference>
<feature type="compositionally biased region" description="Low complexity" evidence="1">
    <location>
        <begin position="342"/>
        <end position="355"/>
    </location>
</feature>
<feature type="region of interest" description="Disordered" evidence="1">
    <location>
        <begin position="1"/>
        <end position="22"/>
    </location>
</feature>
<protein>
    <submittedName>
        <fullName evidence="3">Uncharacterized protein</fullName>
    </submittedName>
</protein>
<feature type="compositionally biased region" description="Low complexity" evidence="1">
    <location>
        <begin position="1865"/>
        <end position="1874"/>
    </location>
</feature>
<feature type="compositionally biased region" description="Polar residues" evidence="1">
    <location>
        <begin position="332"/>
        <end position="341"/>
    </location>
</feature>